<dbReference type="RefSeq" id="XP_002185319.1">
    <property type="nucleotide sequence ID" value="XM_002185283.1"/>
</dbReference>
<feature type="compositionally biased region" description="Polar residues" evidence="1">
    <location>
        <begin position="590"/>
        <end position="604"/>
    </location>
</feature>
<feature type="signal peptide" evidence="2">
    <location>
        <begin position="1"/>
        <end position="27"/>
    </location>
</feature>
<dbReference type="InterPro" id="IPR011050">
    <property type="entry name" value="Pectin_lyase_fold/virulence"/>
</dbReference>
<accession>B7GDV3</accession>
<reference evidence="3 4" key="1">
    <citation type="journal article" date="2008" name="Nature">
        <title>The Phaeodactylum genome reveals the evolutionary history of diatom genomes.</title>
        <authorList>
            <person name="Bowler C."/>
            <person name="Allen A.E."/>
            <person name="Badger J.H."/>
            <person name="Grimwood J."/>
            <person name="Jabbari K."/>
            <person name="Kuo A."/>
            <person name="Maheswari U."/>
            <person name="Martens C."/>
            <person name="Maumus F."/>
            <person name="Otillar R.P."/>
            <person name="Rayko E."/>
            <person name="Salamov A."/>
            <person name="Vandepoele K."/>
            <person name="Beszteri B."/>
            <person name="Gruber A."/>
            <person name="Heijde M."/>
            <person name="Katinka M."/>
            <person name="Mock T."/>
            <person name="Valentin K."/>
            <person name="Verret F."/>
            <person name="Berges J.A."/>
            <person name="Brownlee C."/>
            <person name="Cadoret J.P."/>
            <person name="Chiovitti A."/>
            <person name="Choi C.J."/>
            <person name="Coesel S."/>
            <person name="De Martino A."/>
            <person name="Detter J.C."/>
            <person name="Durkin C."/>
            <person name="Falciatore A."/>
            <person name="Fournet J."/>
            <person name="Haruta M."/>
            <person name="Huysman M.J."/>
            <person name="Jenkins B.D."/>
            <person name="Jiroutova K."/>
            <person name="Jorgensen R.E."/>
            <person name="Joubert Y."/>
            <person name="Kaplan A."/>
            <person name="Kroger N."/>
            <person name="Kroth P.G."/>
            <person name="La Roche J."/>
            <person name="Lindquist E."/>
            <person name="Lommer M."/>
            <person name="Martin-Jezequel V."/>
            <person name="Lopez P.J."/>
            <person name="Lucas S."/>
            <person name="Mangogna M."/>
            <person name="McGinnis K."/>
            <person name="Medlin L.K."/>
            <person name="Montsant A."/>
            <person name="Oudot-Le Secq M.P."/>
            <person name="Napoli C."/>
            <person name="Obornik M."/>
            <person name="Parker M.S."/>
            <person name="Petit J.L."/>
            <person name="Porcel B.M."/>
            <person name="Poulsen N."/>
            <person name="Robison M."/>
            <person name="Rychlewski L."/>
            <person name="Rynearson T.A."/>
            <person name="Schmutz J."/>
            <person name="Shapiro H."/>
            <person name="Siaut M."/>
            <person name="Stanley M."/>
            <person name="Sussman M.R."/>
            <person name="Taylor A.R."/>
            <person name="Vardi A."/>
            <person name="von Dassow P."/>
            <person name="Vyverman W."/>
            <person name="Willis A."/>
            <person name="Wyrwicz L.S."/>
            <person name="Rokhsar D.S."/>
            <person name="Weissenbach J."/>
            <person name="Armbrust E.V."/>
            <person name="Green B.R."/>
            <person name="Van de Peer Y."/>
            <person name="Grigoriev I.V."/>
        </authorList>
    </citation>
    <scope>NUCLEOTIDE SEQUENCE [LARGE SCALE GENOMIC DNA]</scope>
    <source>
        <strain evidence="3 4">CCAP 1055/1</strain>
    </source>
</reference>
<feature type="region of interest" description="Disordered" evidence="1">
    <location>
        <begin position="670"/>
        <end position="747"/>
    </location>
</feature>
<dbReference type="HOGENOM" id="CLU_372351_0_0_1"/>
<feature type="chain" id="PRO_5002853173" evidence="2">
    <location>
        <begin position="28"/>
        <end position="747"/>
    </location>
</feature>
<proteinExistence type="predicted"/>
<organism evidence="3 4">
    <name type="scientific">Phaeodactylum tricornutum (strain CCAP 1055/1)</name>
    <dbReference type="NCBI Taxonomy" id="556484"/>
    <lineage>
        <taxon>Eukaryota</taxon>
        <taxon>Sar</taxon>
        <taxon>Stramenopiles</taxon>
        <taxon>Ochrophyta</taxon>
        <taxon>Bacillariophyta</taxon>
        <taxon>Bacillariophyceae</taxon>
        <taxon>Bacillariophycidae</taxon>
        <taxon>Naviculales</taxon>
        <taxon>Phaeodactylaceae</taxon>
        <taxon>Phaeodactylum</taxon>
    </lineage>
</organism>
<feature type="compositionally biased region" description="Basic and acidic residues" evidence="1">
    <location>
        <begin position="621"/>
        <end position="635"/>
    </location>
</feature>
<dbReference type="AlphaFoldDB" id="B7GDV3"/>
<name>B7GDV3_PHATC</name>
<evidence type="ECO:0000313" key="3">
    <source>
        <dbReference type="EMBL" id="EEC43188.1"/>
    </source>
</evidence>
<protein>
    <submittedName>
        <fullName evidence="3">Uncharacterized protein</fullName>
    </submittedName>
</protein>
<feature type="region of interest" description="Disordered" evidence="1">
    <location>
        <begin position="590"/>
        <end position="638"/>
    </location>
</feature>
<sequence>MALFPKVTVTIVTFVIALAWGFNDAVAQTVACPQAEGLTGYTTIASINNDMRAELARISDGEKLPEDSYTYTLCPQTIFDVSNEPLQPILSDVSFACGSNGEANDSCVLFGGSQQVLIVDSLLNSYPLERITFSGLTFSGFNQNSESRGTAIAAFASKPTSAIFRDALFRDFMSDFVILQSTGEPGSEPMMIEINDSIVNGGTTGVFFDNDGGFLNIRNIQVEGLNAASFIATANGGVSRLRESSISKGSLDSITYTTNSAEQQVADVNIFSMSRLADAFYAEQEGSGLVVRNVSLFSNDLSPMEWTAISAQSGAIVEVVGSTISGNSGLLFALQAGIGSAVSITDSSINQNTAASSTSASIFVIGGSAIVERSEFTQNFGFSGEILAFLGGSVELSQSCIQDSRSDFVAFADSQSTVSGENAMNFVGSYESSFCTSSGPRLFREDVGAGCFVGGLCTGTCRNIADASECMARAATPTSSPTNFPNSVLPTVTSTGQPDTSIPSFTPGSFVPNTQIPIPTVDLTFSPTTDDTLLPTRNSVPESTNLPTLEVQRPTLASITTSVPITPPSEPTVIPTSAPPGTTVTPTMLPTNVHGQNGTPSPTQRCRPAGSGTMANSIGKGKGDKSFKSSRDSSKNIRTPEFGIEQWVDNKLLDGRHTWFSTQSKEEPLFNESLPICPPEESARPTVGAVSTKSGKGKRGASEKSSKKGSMSAKSGKAKSSSTKSKKSSDRSSFSSKKKKGGVRREI</sequence>
<reference evidence="4" key="2">
    <citation type="submission" date="2008-08" db="EMBL/GenBank/DDBJ databases">
        <authorList>
            <consortium name="Diatom Consortium"/>
            <person name="Grigoriev I."/>
            <person name="Grimwood J."/>
            <person name="Kuo A."/>
            <person name="Otillar R.P."/>
            <person name="Salamov A."/>
            <person name="Detter J.C."/>
            <person name="Lindquist E."/>
            <person name="Shapiro H."/>
            <person name="Lucas S."/>
            <person name="Glavina del Rio T."/>
            <person name="Pitluck S."/>
            <person name="Rokhsar D."/>
            <person name="Bowler C."/>
        </authorList>
    </citation>
    <scope>GENOME REANNOTATION</scope>
    <source>
        <strain evidence="4">CCAP 1055/1</strain>
    </source>
</reference>
<keyword evidence="2" id="KW-0732">Signal</keyword>
<feature type="compositionally biased region" description="Low complexity" evidence="1">
    <location>
        <begin position="708"/>
        <end position="723"/>
    </location>
</feature>
<dbReference type="GeneID" id="7199142"/>
<dbReference type="InParanoid" id="B7GDV3"/>
<evidence type="ECO:0000256" key="2">
    <source>
        <dbReference type="SAM" id="SignalP"/>
    </source>
</evidence>
<keyword evidence="4" id="KW-1185">Reference proteome</keyword>
<gene>
    <name evidence="3" type="ORF">PHATRDRAFT_41302</name>
</gene>
<dbReference type="Proteomes" id="UP000000759">
    <property type="component" value="Chromosome 29"/>
</dbReference>
<evidence type="ECO:0000256" key="1">
    <source>
        <dbReference type="SAM" id="MobiDB-lite"/>
    </source>
</evidence>
<dbReference type="OrthoDB" id="10606435at2759"/>
<dbReference type="KEGG" id="pti:PHATRDRAFT_41302"/>
<dbReference type="EMBL" id="CM000631">
    <property type="protein sequence ID" value="EEC43188.1"/>
    <property type="molecule type" value="Genomic_DNA"/>
</dbReference>
<dbReference type="SUPFAM" id="SSF51126">
    <property type="entry name" value="Pectin lyase-like"/>
    <property type="match status" value="1"/>
</dbReference>
<dbReference type="PaxDb" id="2850-Phatr41302"/>
<feature type="compositionally biased region" description="Basic residues" evidence="1">
    <location>
        <begin position="736"/>
        <end position="747"/>
    </location>
</feature>
<evidence type="ECO:0000313" key="4">
    <source>
        <dbReference type="Proteomes" id="UP000000759"/>
    </source>
</evidence>
<dbReference type="STRING" id="556484.B7GDV3"/>